<dbReference type="EMBL" id="JANBTW010000023">
    <property type="protein sequence ID" value="KAJ2678178.1"/>
    <property type="molecule type" value="Genomic_DNA"/>
</dbReference>
<sequence>MDKDTEQRVSQDLLASGSKERSAKDSKEPLIERPVGFAAELGRKEEEEEANMLALADNACEEQQEQQQERQLSSTPADTDAQVLKEEPLLAQATTSSHRQESPQIQPSTSSSPDAAQEYRLKDIQWVDLQTGRPREVKIATQNANGPCPLLALTNALVLSRGLVLGHASQKWITSEDLLGLLANHLLLAPVSEHDLASVLALLPSLTTGLNVDPRFSNIHDFADPPVLFQAFNIDLVHGWVAAPHDPPLLHELGYEAAVEYVLSADEASHGRVLHPREPLDMRTQDAILLNKWLLQNASQLTDHGLQILGTKLPSNHICVMFRNNHFTTLFKRRVGELFLLCTDHGVASDDRIVWESLRDVRQLASEFLDSGFRPLTEHTADDYVRKQSRDVDNQIESDFAFALSLQEGERQQDSRQDRLPPGMAQGSLYGVPEAKKAPATRQAPADSAAQAAKRKAAQDRCVMM</sequence>
<feature type="region of interest" description="Disordered" evidence="1">
    <location>
        <begin position="93"/>
        <end position="115"/>
    </location>
</feature>
<evidence type="ECO:0000256" key="1">
    <source>
        <dbReference type="SAM" id="MobiDB-lite"/>
    </source>
</evidence>
<comment type="caution">
    <text evidence="3">The sequence shown here is derived from an EMBL/GenBank/DDBJ whole genome shotgun (WGS) entry which is preliminary data.</text>
</comment>
<evidence type="ECO:0000259" key="2">
    <source>
        <dbReference type="Pfam" id="PF04424"/>
    </source>
</evidence>
<reference evidence="3" key="1">
    <citation type="submission" date="2022-07" db="EMBL/GenBank/DDBJ databases">
        <title>Phylogenomic reconstructions and comparative analyses of Kickxellomycotina fungi.</title>
        <authorList>
            <person name="Reynolds N.K."/>
            <person name="Stajich J.E."/>
            <person name="Barry K."/>
            <person name="Grigoriev I.V."/>
            <person name="Crous P."/>
            <person name="Smith M.E."/>
        </authorList>
    </citation>
    <scope>NUCLEOTIDE SEQUENCE</scope>
    <source>
        <strain evidence="3">NRRL 3115</strain>
    </source>
</reference>
<feature type="compositionally biased region" description="Basic and acidic residues" evidence="1">
    <location>
        <begin position="18"/>
        <end position="31"/>
    </location>
</feature>
<dbReference type="InterPro" id="IPR007518">
    <property type="entry name" value="MINDY"/>
</dbReference>
<feature type="compositionally biased region" description="Basic and acidic residues" evidence="1">
    <location>
        <begin position="408"/>
        <end position="419"/>
    </location>
</feature>
<accession>A0A9W8G3Q3</accession>
<dbReference type="PANTHER" id="PTHR18063:SF6">
    <property type="entry name" value="UBIQUITIN CARBOXYL-TERMINAL HYDROLASE"/>
    <property type="match status" value="1"/>
</dbReference>
<proteinExistence type="predicted"/>
<evidence type="ECO:0000313" key="4">
    <source>
        <dbReference type="Proteomes" id="UP001151518"/>
    </source>
</evidence>
<name>A0A9W8G3Q3_9FUNG</name>
<dbReference type="GO" id="GO:0071944">
    <property type="term" value="C:cell periphery"/>
    <property type="evidence" value="ECO:0007669"/>
    <property type="project" value="TreeGrafter"/>
</dbReference>
<feature type="compositionally biased region" description="Low complexity" evidence="1">
    <location>
        <begin position="102"/>
        <end position="113"/>
    </location>
</feature>
<dbReference type="Pfam" id="PF04424">
    <property type="entry name" value="MINDY_DUB"/>
    <property type="match status" value="1"/>
</dbReference>
<dbReference type="GO" id="GO:1990380">
    <property type="term" value="F:K48-linked deubiquitinase activity"/>
    <property type="evidence" value="ECO:0007669"/>
    <property type="project" value="InterPro"/>
</dbReference>
<organism evidence="3 4">
    <name type="scientific">Coemansia spiralis</name>
    <dbReference type="NCBI Taxonomy" id="417178"/>
    <lineage>
        <taxon>Eukaryota</taxon>
        <taxon>Fungi</taxon>
        <taxon>Fungi incertae sedis</taxon>
        <taxon>Zoopagomycota</taxon>
        <taxon>Kickxellomycotina</taxon>
        <taxon>Kickxellomycetes</taxon>
        <taxon>Kickxellales</taxon>
        <taxon>Kickxellaceae</taxon>
        <taxon>Coemansia</taxon>
    </lineage>
</organism>
<dbReference type="Proteomes" id="UP001151518">
    <property type="component" value="Unassembled WGS sequence"/>
</dbReference>
<dbReference type="GO" id="GO:0016807">
    <property type="term" value="F:cysteine-type carboxypeptidase activity"/>
    <property type="evidence" value="ECO:0007669"/>
    <property type="project" value="TreeGrafter"/>
</dbReference>
<protein>
    <recommendedName>
        <fullName evidence="2">MINDY deubiquitinase domain-containing protein</fullName>
    </recommendedName>
</protein>
<dbReference type="GO" id="GO:0005829">
    <property type="term" value="C:cytosol"/>
    <property type="evidence" value="ECO:0007669"/>
    <property type="project" value="TreeGrafter"/>
</dbReference>
<feature type="compositionally biased region" description="Low complexity" evidence="1">
    <location>
        <begin position="438"/>
        <end position="452"/>
    </location>
</feature>
<feature type="region of interest" description="Disordered" evidence="1">
    <location>
        <begin position="407"/>
        <end position="465"/>
    </location>
</feature>
<dbReference type="GO" id="GO:0071108">
    <property type="term" value="P:protein K48-linked deubiquitination"/>
    <property type="evidence" value="ECO:0007669"/>
    <property type="project" value="TreeGrafter"/>
</dbReference>
<dbReference type="PANTHER" id="PTHR18063">
    <property type="entry name" value="NF-E2 INDUCIBLE PROTEIN"/>
    <property type="match status" value="1"/>
</dbReference>
<dbReference type="GO" id="GO:0004843">
    <property type="term" value="F:cysteine-type deubiquitinase activity"/>
    <property type="evidence" value="ECO:0007669"/>
    <property type="project" value="InterPro"/>
</dbReference>
<feature type="region of interest" description="Disordered" evidence="1">
    <location>
        <begin position="1"/>
        <end position="79"/>
    </location>
</feature>
<feature type="domain" description="MINDY deubiquitinase" evidence="2">
    <location>
        <begin position="117"/>
        <end position="373"/>
    </location>
</feature>
<dbReference type="InterPro" id="IPR033979">
    <property type="entry name" value="MINDY_domain"/>
</dbReference>
<evidence type="ECO:0000313" key="3">
    <source>
        <dbReference type="EMBL" id="KAJ2678178.1"/>
    </source>
</evidence>
<gene>
    <name evidence="3" type="ORF">GGI25_002529</name>
</gene>
<dbReference type="OrthoDB" id="10261212at2759"/>
<dbReference type="AlphaFoldDB" id="A0A9W8G3Q3"/>